<dbReference type="Proteomes" id="UP000246077">
    <property type="component" value="Unassembled WGS sequence"/>
</dbReference>
<reference evidence="3" key="1">
    <citation type="submission" date="2018-05" db="EMBL/GenBank/DDBJ databases">
        <title>Zavarzinia sp. HR-AS.</title>
        <authorList>
            <person name="Lee Y."/>
            <person name="Jeon C.O."/>
        </authorList>
    </citation>
    <scope>NUCLEOTIDE SEQUENCE [LARGE SCALE GENOMIC DNA]</scope>
    <source>
        <strain evidence="3">DSM 1231</strain>
    </source>
</reference>
<sequence length="72" mass="7493">MGRILVIAALVIIGVVAAALLGTLIERAQRRLAPPGRLPAAYSRRKRLRDGAIGLAILAGLVLLGFLIQAPG</sequence>
<evidence type="ECO:0000313" key="3">
    <source>
        <dbReference type="Proteomes" id="UP000246077"/>
    </source>
</evidence>
<keyword evidence="1" id="KW-1133">Transmembrane helix</keyword>
<keyword evidence="1" id="KW-0812">Transmembrane</keyword>
<name>A0A317E307_9PROT</name>
<accession>A0A317E307</accession>
<keyword evidence="3" id="KW-1185">Reference proteome</keyword>
<comment type="caution">
    <text evidence="2">The sequence shown here is derived from an EMBL/GenBank/DDBJ whole genome shotgun (WGS) entry which is preliminary data.</text>
</comment>
<protein>
    <submittedName>
        <fullName evidence="2">Uncharacterized protein</fullName>
    </submittedName>
</protein>
<evidence type="ECO:0000313" key="2">
    <source>
        <dbReference type="EMBL" id="PWR19763.1"/>
    </source>
</evidence>
<dbReference type="EMBL" id="QGLF01000004">
    <property type="protein sequence ID" value="PWR19763.1"/>
    <property type="molecule type" value="Genomic_DNA"/>
</dbReference>
<evidence type="ECO:0000256" key="1">
    <source>
        <dbReference type="SAM" id="Phobius"/>
    </source>
</evidence>
<organism evidence="2 3">
    <name type="scientific">Zavarzinia compransoris</name>
    <dbReference type="NCBI Taxonomy" id="1264899"/>
    <lineage>
        <taxon>Bacteria</taxon>
        <taxon>Pseudomonadati</taxon>
        <taxon>Pseudomonadota</taxon>
        <taxon>Alphaproteobacteria</taxon>
        <taxon>Rhodospirillales</taxon>
        <taxon>Zavarziniaceae</taxon>
        <taxon>Zavarzinia</taxon>
    </lineage>
</organism>
<dbReference type="AlphaFoldDB" id="A0A317E307"/>
<keyword evidence="1" id="KW-0472">Membrane</keyword>
<feature type="transmembrane region" description="Helical" evidence="1">
    <location>
        <begin position="52"/>
        <end position="70"/>
    </location>
</feature>
<proteinExistence type="predicted"/>
<feature type="transmembrane region" description="Helical" evidence="1">
    <location>
        <begin position="6"/>
        <end position="25"/>
    </location>
</feature>
<dbReference type="RefSeq" id="WP_109921938.1">
    <property type="nucleotide sequence ID" value="NZ_QGLF01000004.1"/>
</dbReference>
<gene>
    <name evidence="2" type="ORF">DKG75_14975</name>
</gene>